<gene>
    <name evidence="2" type="ORF">YALI1_B08214g</name>
</gene>
<evidence type="ECO:0000259" key="1">
    <source>
        <dbReference type="Pfam" id="PF05347"/>
    </source>
</evidence>
<proteinExistence type="predicted"/>
<accession>A0A1H6PTF7</accession>
<evidence type="ECO:0000313" key="3">
    <source>
        <dbReference type="Proteomes" id="UP000182444"/>
    </source>
</evidence>
<name>A0A1H6PTF7_YARLL</name>
<feature type="domain" description="Complex 1 LYR protein" evidence="1">
    <location>
        <begin position="25"/>
        <end position="79"/>
    </location>
</feature>
<dbReference type="OrthoDB" id="74240at2759"/>
<dbReference type="EMBL" id="CP017554">
    <property type="protein sequence ID" value="AOW01301.1"/>
    <property type="molecule type" value="Genomic_DNA"/>
</dbReference>
<dbReference type="CDD" id="cd20262">
    <property type="entry name" value="Complex1_LYR_LYRM2"/>
    <property type="match status" value="1"/>
</dbReference>
<organism evidence="2 3">
    <name type="scientific">Yarrowia lipolytica</name>
    <name type="common">Candida lipolytica</name>
    <dbReference type="NCBI Taxonomy" id="4952"/>
    <lineage>
        <taxon>Eukaryota</taxon>
        <taxon>Fungi</taxon>
        <taxon>Dikarya</taxon>
        <taxon>Ascomycota</taxon>
        <taxon>Saccharomycotina</taxon>
        <taxon>Dipodascomycetes</taxon>
        <taxon>Dipodascales</taxon>
        <taxon>Dipodascales incertae sedis</taxon>
        <taxon>Yarrowia</taxon>
    </lineage>
</organism>
<evidence type="ECO:0000313" key="2">
    <source>
        <dbReference type="EMBL" id="AOW01301.1"/>
    </source>
</evidence>
<reference evidence="2 3" key="1">
    <citation type="journal article" date="2016" name="PLoS ONE">
        <title>Sequence Assembly of Yarrowia lipolytica Strain W29/CLIB89 Shows Transposable Element Diversity.</title>
        <authorList>
            <person name="Magnan C."/>
            <person name="Yu J."/>
            <person name="Chang I."/>
            <person name="Jahn E."/>
            <person name="Kanomata Y."/>
            <person name="Wu J."/>
            <person name="Zeller M."/>
            <person name="Oakes M."/>
            <person name="Baldi P."/>
            <person name="Sandmeyer S."/>
        </authorList>
    </citation>
    <scope>NUCLEOTIDE SEQUENCE [LARGE SCALE GENOMIC DNA]</scope>
    <source>
        <strain evidence="3">CLIB89(W29)</strain>
    </source>
</reference>
<sequence>MFFARHASTLKSNKSLEHFVQAAAARQLWRDICKAAYTTPPTTRNELITYARTEFDRRKNESDILKIRYYISTGTKEFQTIAKNMGISL</sequence>
<dbReference type="InterPro" id="IPR008011">
    <property type="entry name" value="Complex1_LYR_dom"/>
</dbReference>
<dbReference type="Proteomes" id="UP000182444">
    <property type="component" value="Chromosome 1B"/>
</dbReference>
<dbReference type="AlphaFoldDB" id="A0A1H6PTF7"/>
<dbReference type="Pfam" id="PF05347">
    <property type="entry name" value="Complex1_LYR"/>
    <property type="match status" value="1"/>
</dbReference>
<dbReference type="GeneID" id="90949576"/>
<dbReference type="KEGG" id="yli:90949576"/>
<protein>
    <recommendedName>
        <fullName evidence="1">Complex 1 LYR protein domain-containing protein</fullName>
    </recommendedName>
</protein>
<dbReference type="InterPro" id="IPR045293">
    <property type="entry name" value="Complex1_LYR_LYRM2"/>
</dbReference>
<dbReference type="VEuPathDB" id="FungiDB:YALI1_B08214g"/>
<dbReference type="RefSeq" id="XP_065950236.1">
    <property type="nucleotide sequence ID" value="XM_066094164.2"/>
</dbReference>